<proteinExistence type="predicted"/>
<dbReference type="EMBL" id="QHHQ01000003">
    <property type="protein sequence ID" value="RAI01023.1"/>
    <property type="molecule type" value="Genomic_DNA"/>
</dbReference>
<organism evidence="1 2">
    <name type="scientific">Acuticoccus sediminis</name>
    <dbReference type="NCBI Taxonomy" id="2184697"/>
    <lineage>
        <taxon>Bacteria</taxon>
        <taxon>Pseudomonadati</taxon>
        <taxon>Pseudomonadota</taxon>
        <taxon>Alphaproteobacteria</taxon>
        <taxon>Hyphomicrobiales</taxon>
        <taxon>Amorphaceae</taxon>
        <taxon>Acuticoccus</taxon>
    </lineage>
</organism>
<dbReference type="OrthoDB" id="8371374at2"/>
<evidence type="ECO:0000313" key="1">
    <source>
        <dbReference type="EMBL" id="RAI01023.1"/>
    </source>
</evidence>
<name>A0A8B2NV26_9HYPH</name>
<comment type="caution">
    <text evidence="1">The sequence shown here is derived from an EMBL/GenBank/DDBJ whole genome shotgun (WGS) entry which is preliminary data.</text>
</comment>
<gene>
    <name evidence="1" type="ORF">DLJ53_17525</name>
</gene>
<accession>A0A8B2NV26</accession>
<reference evidence="1 2" key="1">
    <citation type="submission" date="2018-05" db="EMBL/GenBank/DDBJ databases">
        <title>Acuticoccus sediminis sp. nov., isolated from deep-sea sediment of Indian Ocean.</title>
        <authorList>
            <person name="Liu X."/>
            <person name="Lai Q."/>
            <person name="Du Y."/>
            <person name="Sun F."/>
            <person name="Zhang X."/>
            <person name="Wang S."/>
            <person name="Shao Z."/>
        </authorList>
    </citation>
    <scope>NUCLEOTIDE SEQUENCE [LARGE SCALE GENOMIC DNA]</scope>
    <source>
        <strain evidence="1 2">PTG4-2</strain>
    </source>
</reference>
<keyword evidence="2" id="KW-1185">Reference proteome</keyword>
<dbReference type="AlphaFoldDB" id="A0A8B2NV26"/>
<protein>
    <submittedName>
        <fullName evidence="1">Uncharacterized protein</fullName>
    </submittedName>
</protein>
<dbReference type="RefSeq" id="WP_111347566.1">
    <property type="nucleotide sequence ID" value="NZ_QHHQ01000003.1"/>
</dbReference>
<sequence>MALKLDDLPDEFCERCGTPIETHLSYRRFCSGRCKRMVYYREAHPVEPRTCAGCGVTFLPRRSDAKYCSPKCGNAVRNPFNVAVYREERLKQIAGRTCAQCGTTFDARRRDQIYCSERCGKAASKARQRAKAAKEN</sequence>
<evidence type="ECO:0000313" key="2">
    <source>
        <dbReference type="Proteomes" id="UP000249590"/>
    </source>
</evidence>
<dbReference type="Proteomes" id="UP000249590">
    <property type="component" value="Unassembled WGS sequence"/>
</dbReference>